<dbReference type="InterPro" id="IPR036282">
    <property type="entry name" value="Glutathione-S-Trfase_C_sf"/>
</dbReference>
<proteinExistence type="inferred from homology"/>
<keyword evidence="5" id="KW-1185">Reference proteome</keyword>
<dbReference type="Pfam" id="PF00043">
    <property type="entry name" value="GST_C"/>
    <property type="match status" value="1"/>
</dbReference>
<evidence type="ECO:0000313" key="5">
    <source>
        <dbReference type="Proteomes" id="UP000652219"/>
    </source>
</evidence>
<dbReference type="InterPro" id="IPR040079">
    <property type="entry name" value="Glutathione_S-Trfase"/>
</dbReference>
<dbReference type="CDD" id="cd03048">
    <property type="entry name" value="GST_N_Ure2p_like"/>
    <property type="match status" value="1"/>
</dbReference>
<dbReference type="Proteomes" id="UP000652219">
    <property type="component" value="Unassembled WGS sequence"/>
</dbReference>
<organism evidence="4 5">
    <name type="scientific">Colletotrichum sojae</name>
    <dbReference type="NCBI Taxonomy" id="2175907"/>
    <lineage>
        <taxon>Eukaryota</taxon>
        <taxon>Fungi</taxon>
        <taxon>Dikarya</taxon>
        <taxon>Ascomycota</taxon>
        <taxon>Pezizomycotina</taxon>
        <taxon>Sordariomycetes</taxon>
        <taxon>Hypocreomycetidae</taxon>
        <taxon>Glomerellales</taxon>
        <taxon>Glomerellaceae</taxon>
        <taxon>Colletotrichum</taxon>
        <taxon>Colletotrichum orchidearum species complex</taxon>
    </lineage>
</organism>
<evidence type="ECO:0000259" key="3">
    <source>
        <dbReference type="PROSITE" id="PS50405"/>
    </source>
</evidence>
<dbReference type="PROSITE" id="PS50405">
    <property type="entry name" value="GST_CTER"/>
    <property type="match status" value="1"/>
</dbReference>
<accession>A0A8H6JZB1</accession>
<dbReference type="InterPro" id="IPR004045">
    <property type="entry name" value="Glutathione_S-Trfase_N"/>
</dbReference>
<dbReference type="SFLD" id="SFLDS00019">
    <property type="entry name" value="Glutathione_Transferase_(cytos"/>
    <property type="match status" value="1"/>
</dbReference>
<name>A0A8H6JZB1_9PEZI</name>
<dbReference type="AlphaFoldDB" id="A0A8H6JZB1"/>
<dbReference type="SUPFAM" id="SSF52833">
    <property type="entry name" value="Thioredoxin-like"/>
    <property type="match status" value="1"/>
</dbReference>
<protein>
    <submittedName>
        <fullName evidence="4">URE2 protein</fullName>
    </submittedName>
</protein>
<dbReference type="SFLD" id="SFLDG01151">
    <property type="entry name" value="Main.2:_Nu-like"/>
    <property type="match status" value="1"/>
</dbReference>
<feature type="domain" description="GST N-terminal" evidence="2">
    <location>
        <begin position="5"/>
        <end position="86"/>
    </location>
</feature>
<dbReference type="PANTHER" id="PTHR44051:SF3">
    <property type="entry name" value="TRANSCRIPTIONAL REGULATOR URE2"/>
    <property type="match status" value="1"/>
</dbReference>
<dbReference type="PANTHER" id="PTHR44051">
    <property type="entry name" value="GLUTATHIONE S-TRANSFERASE-RELATED"/>
    <property type="match status" value="1"/>
</dbReference>
<dbReference type="InterPro" id="IPR036249">
    <property type="entry name" value="Thioredoxin-like_sf"/>
</dbReference>
<sequence>MSSIKPIVVYGNHLGPNPVKVAMILEELELPYETVVIDMAVVKQEPYTSINPNGRLPAMKDPNTGITIWESGAIIEYLIDKYDTENKISYDSFPEKYHLKQWLHFQMSGQGPYFGQLGWFQRFHPEDVPSAKERYREQTVRVFSVLDRALKGRKYLVGDKATYADIAFMTWDYVARMLLGDAWNDKYDVDVKYPDYAAWAKRVGSRPVVAKFFQSMTEEQVKMRGD</sequence>
<dbReference type="SUPFAM" id="SSF47616">
    <property type="entry name" value="GST C-terminal domain-like"/>
    <property type="match status" value="1"/>
</dbReference>
<evidence type="ECO:0000313" key="4">
    <source>
        <dbReference type="EMBL" id="KAF6821535.1"/>
    </source>
</evidence>
<evidence type="ECO:0000256" key="1">
    <source>
        <dbReference type="ARBA" id="ARBA00007409"/>
    </source>
</evidence>
<comment type="similarity">
    <text evidence="1">Belongs to the GST superfamily.</text>
</comment>
<comment type="caution">
    <text evidence="4">The sequence shown here is derived from an EMBL/GenBank/DDBJ whole genome shotgun (WGS) entry which is preliminary data.</text>
</comment>
<dbReference type="Pfam" id="PF13409">
    <property type="entry name" value="GST_N_2"/>
    <property type="match status" value="1"/>
</dbReference>
<evidence type="ECO:0000259" key="2">
    <source>
        <dbReference type="PROSITE" id="PS50404"/>
    </source>
</evidence>
<dbReference type="EMBL" id="WIGN01000001">
    <property type="protein sequence ID" value="KAF6821535.1"/>
    <property type="molecule type" value="Genomic_DNA"/>
</dbReference>
<dbReference type="InterPro" id="IPR004046">
    <property type="entry name" value="GST_C"/>
</dbReference>
<reference evidence="4 5" key="1">
    <citation type="journal article" date="2020" name="Phytopathology">
        <title>Genome Sequence Resources of Colletotrichum truncatum, C. plurivorum, C. musicola, and C. sojae: Four Species Pathogenic to Soybean (Glycine max).</title>
        <authorList>
            <person name="Rogerio F."/>
            <person name="Boufleur T.R."/>
            <person name="Ciampi-Guillardi M."/>
            <person name="Sukno S.A."/>
            <person name="Thon M.R."/>
            <person name="Massola Junior N.S."/>
            <person name="Baroncelli R."/>
        </authorList>
    </citation>
    <scope>NUCLEOTIDE SEQUENCE [LARGE SCALE GENOMIC DNA]</scope>
    <source>
        <strain evidence="4 5">LFN0009</strain>
    </source>
</reference>
<dbReference type="SFLD" id="SFLDG00358">
    <property type="entry name" value="Main_(cytGST)"/>
    <property type="match status" value="1"/>
</dbReference>
<dbReference type="InterPro" id="IPR010987">
    <property type="entry name" value="Glutathione-S-Trfase_C-like"/>
</dbReference>
<dbReference type="PROSITE" id="PS50404">
    <property type="entry name" value="GST_NTER"/>
    <property type="match status" value="1"/>
</dbReference>
<gene>
    <name evidence="4" type="ORF">CSOJ01_00038</name>
</gene>
<feature type="domain" description="GST C-terminal" evidence="3">
    <location>
        <begin position="92"/>
        <end position="226"/>
    </location>
</feature>
<dbReference type="Gene3D" id="3.40.30.10">
    <property type="entry name" value="Glutaredoxin"/>
    <property type="match status" value="1"/>
</dbReference>
<dbReference type="Gene3D" id="1.20.1050.10">
    <property type="match status" value="1"/>
</dbReference>